<comment type="function">
    <text evidence="5">One of two assembly initiator proteins, it binds directly to the 5'-end of the 23S rRNA, where it nucleates assembly of the 50S subunit.</text>
</comment>
<dbReference type="SMART" id="SM00739">
    <property type="entry name" value="KOW"/>
    <property type="match status" value="1"/>
</dbReference>
<evidence type="ECO:0000256" key="1">
    <source>
        <dbReference type="ARBA" id="ARBA00010618"/>
    </source>
</evidence>
<dbReference type="HAMAP" id="MF_01326_B">
    <property type="entry name" value="Ribosomal_uL24_B"/>
    <property type="match status" value="1"/>
</dbReference>
<evidence type="ECO:0000256" key="3">
    <source>
        <dbReference type="ARBA" id="ARBA00023274"/>
    </source>
</evidence>
<name>A0A2M8C5Q8_9BACT</name>
<dbReference type="Gene3D" id="2.30.30.30">
    <property type="match status" value="1"/>
</dbReference>
<dbReference type="InterPro" id="IPR057264">
    <property type="entry name" value="Ribosomal_uL24_C"/>
</dbReference>
<keyword evidence="3 5" id="KW-0687">Ribonucleoprotein</keyword>
<evidence type="ECO:0000256" key="4">
    <source>
        <dbReference type="ARBA" id="ARBA00035206"/>
    </source>
</evidence>
<dbReference type="GO" id="GO:0006412">
    <property type="term" value="P:translation"/>
    <property type="evidence" value="ECO:0007669"/>
    <property type="project" value="UniProtKB-UniRule"/>
</dbReference>
<dbReference type="GO" id="GO:0019843">
    <property type="term" value="F:rRNA binding"/>
    <property type="evidence" value="ECO:0007669"/>
    <property type="project" value="UniProtKB-UniRule"/>
</dbReference>
<dbReference type="InterPro" id="IPR008991">
    <property type="entry name" value="Translation_prot_SH3-like_sf"/>
</dbReference>
<evidence type="ECO:0000313" key="8">
    <source>
        <dbReference type="Proteomes" id="UP000229421"/>
    </source>
</evidence>
<dbReference type="GO" id="GO:1990904">
    <property type="term" value="C:ribonucleoprotein complex"/>
    <property type="evidence" value="ECO:0007669"/>
    <property type="project" value="UniProtKB-KW"/>
</dbReference>
<sequence length="113" mass="12492">MKNIKIKISDLVFVKAGKDKGKIGQVIKIFPAVRKAEVQGVNTLKKNAKPSKKYPKGGIIDISHPIDASNLALVCPSCRKITKIKIERSNKKVTRICQKCQADLSIKPKPNDK</sequence>
<dbReference type="GO" id="GO:0005840">
    <property type="term" value="C:ribosome"/>
    <property type="evidence" value="ECO:0007669"/>
    <property type="project" value="UniProtKB-KW"/>
</dbReference>
<dbReference type="GO" id="GO:0003735">
    <property type="term" value="F:structural constituent of ribosome"/>
    <property type="evidence" value="ECO:0007669"/>
    <property type="project" value="InterPro"/>
</dbReference>
<dbReference type="InterPro" id="IPR003256">
    <property type="entry name" value="Ribosomal_uL24"/>
</dbReference>
<proteinExistence type="inferred from homology"/>
<evidence type="ECO:0000313" key="7">
    <source>
        <dbReference type="EMBL" id="PJB51507.1"/>
    </source>
</evidence>
<dbReference type="EMBL" id="PFTZ01000051">
    <property type="protein sequence ID" value="PJB51507.1"/>
    <property type="molecule type" value="Genomic_DNA"/>
</dbReference>
<evidence type="ECO:0000256" key="2">
    <source>
        <dbReference type="ARBA" id="ARBA00022980"/>
    </source>
</evidence>
<comment type="caution">
    <text evidence="7">The sequence shown here is derived from an EMBL/GenBank/DDBJ whole genome shotgun (WGS) entry which is preliminary data.</text>
</comment>
<dbReference type="NCBIfam" id="TIGR01079">
    <property type="entry name" value="rplX_bact"/>
    <property type="match status" value="1"/>
</dbReference>
<organism evidence="7 8">
    <name type="scientific">Candidatus Berkelbacteria bacterium CG_4_9_14_3_um_filter_39_23</name>
    <dbReference type="NCBI Taxonomy" id="1974508"/>
    <lineage>
        <taxon>Bacteria</taxon>
        <taxon>Candidatus Berkelbacteria</taxon>
    </lineage>
</organism>
<dbReference type="InterPro" id="IPR041988">
    <property type="entry name" value="Ribosomal_uL24_KOW"/>
</dbReference>
<feature type="domain" description="KOW" evidence="6">
    <location>
        <begin position="5"/>
        <end position="32"/>
    </location>
</feature>
<dbReference type="InterPro" id="IPR014722">
    <property type="entry name" value="Rib_uL2_dom2"/>
</dbReference>
<comment type="function">
    <text evidence="5">One of the proteins that surrounds the polypeptide exit tunnel on the outside of the subunit.</text>
</comment>
<keyword evidence="5" id="KW-0694">RNA-binding</keyword>
<evidence type="ECO:0000259" key="6">
    <source>
        <dbReference type="SMART" id="SM00739"/>
    </source>
</evidence>
<dbReference type="SUPFAM" id="SSF50104">
    <property type="entry name" value="Translation proteins SH3-like domain"/>
    <property type="match status" value="1"/>
</dbReference>
<reference evidence="8" key="1">
    <citation type="submission" date="2017-09" db="EMBL/GenBank/DDBJ databases">
        <title>Depth-based differentiation of microbial function through sediment-hosted aquifers and enrichment of novel symbionts in the deep terrestrial subsurface.</title>
        <authorList>
            <person name="Probst A.J."/>
            <person name="Ladd B."/>
            <person name="Jarett J.K."/>
            <person name="Geller-Mcgrath D.E."/>
            <person name="Sieber C.M.K."/>
            <person name="Emerson J.B."/>
            <person name="Anantharaman K."/>
            <person name="Thomas B.C."/>
            <person name="Malmstrom R."/>
            <person name="Stieglmeier M."/>
            <person name="Klingl A."/>
            <person name="Woyke T."/>
            <person name="Ryan C.M."/>
            <person name="Banfield J.F."/>
        </authorList>
    </citation>
    <scope>NUCLEOTIDE SEQUENCE [LARGE SCALE GENOMIC DNA]</scope>
</reference>
<dbReference type="AlphaFoldDB" id="A0A2M8C5Q8"/>
<dbReference type="InterPro" id="IPR005824">
    <property type="entry name" value="KOW"/>
</dbReference>
<protein>
    <recommendedName>
        <fullName evidence="4 5">Large ribosomal subunit protein uL24</fullName>
    </recommendedName>
</protein>
<dbReference type="PANTHER" id="PTHR12903">
    <property type="entry name" value="MITOCHONDRIAL RIBOSOMAL PROTEIN L24"/>
    <property type="match status" value="1"/>
</dbReference>
<accession>A0A2M8C5Q8</accession>
<keyword evidence="5" id="KW-0699">rRNA-binding</keyword>
<evidence type="ECO:0000256" key="5">
    <source>
        <dbReference type="HAMAP-Rule" id="MF_01326"/>
    </source>
</evidence>
<dbReference type="Pfam" id="PF17136">
    <property type="entry name" value="ribosomal_L24"/>
    <property type="match status" value="1"/>
</dbReference>
<gene>
    <name evidence="5 7" type="primary">rplX</name>
    <name evidence="7" type="ORF">CO101_01895</name>
</gene>
<comment type="similarity">
    <text evidence="1 5">Belongs to the universal ribosomal protein uL24 family.</text>
</comment>
<comment type="subunit">
    <text evidence="5">Part of the 50S ribosomal subunit.</text>
</comment>
<dbReference type="CDD" id="cd06089">
    <property type="entry name" value="KOW_RPL26"/>
    <property type="match status" value="1"/>
</dbReference>
<dbReference type="Pfam" id="PF00467">
    <property type="entry name" value="KOW"/>
    <property type="match status" value="1"/>
</dbReference>
<keyword evidence="2 5" id="KW-0689">Ribosomal protein</keyword>
<dbReference type="Proteomes" id="UP000229421">
    <property type="component" value="Unassembled WGS sequence"/>
</dbReference>